<dbReference type="EMBL" id="UAPV01000001">
    <property type="protein sequence ID" value="SPT70518.1"/>
    <property type="molecule type" value="Genomic_DNA"/>
</dbReference>
<keyword evidence="3" id="KW-0676">Redox-active center</keyword>
<keyword evidence="3" id="KW-0274">FAD</keyword>
<protein>
    <recommendedName>
        <fullName evidence="3">Thioredoxin reductase</fullName>
        <ecNumber evidence="3">1.8.1.9</ecNumber>
    </recommendedName>
</protein>
<dbReference type="AlphaFoldDB" id="A0A2X0V2B4"/>
<dbReference type="GO" id="GO:0004791">
    <property type="term" value="F:thioredoxin-disulfide reductase (NADPH) activity"/>
    <property type="evidence" value="ECO:0007669"/>
    <property type="project" value="UniProtKB-UniRule"/>
</dbReference>
<dbReference type="OrthoDB" id="9806179at2"/>
<dbReference type="SUPFAM" id="SSF51905">
    <property type="entry name" value="FAD/NAD(P)-binding domain"/>
    <property type="match status" value="1"/>
</dbReference>
<evidence type="ECO:0000313" key="5">
    <source>
        <dbReference type="EMBL" id="SPT70518.1"/>
    </source>
</evidence>
<dbReference type="Pfam" id="PF07992">
    <property type="entry name" value="Pyr_redox_2"/>
    <property type="match status" value="1"/>
</dbReference>
<dbReference type="PRINTS" id="PR00469">
    <property type="entry name" value="PNDRDTASEII"/>
</dbReference>
<dbReference type="InterPro" id="IPR023753">
    <property type="entry name" value="FAD/NAD-binding_dom"/>
</dbReference>
<dbReference type="Proteomes" id="UP000250086">
    <property type="component" value="Unassembled WGS sequence"/>
</dbReference>
<dbReference type="InterPro" id="IPR005982">
    <property type="entry name" value="Thioredox_Rdtase"/>
</dbReference>
<name>A0A2X0V2B4_9GAMM</name>
<dbReference type="Gene3D" id="3.50.50.60">
    <property type="entry name" value="FAD/NAD(P)-binding domain"/>
    <property type="match status" value="2"/>
</dbReference>
<dbReference type="GO" id="GO:0019430">
    <property type="term" value="P:removal of superoxide radicals"/>
    <property type="evidence" value="ECO:0007669"/>
    <property type="project" value="UniProtKB-UniRule"/>
</dbReference>
<dbReference type="InterPro" id="IPR036188">
    <property type="entry name" value="FAD/NAD-bd_sf"/>
</dbReference>
<keyword evidence="1 3" id="KW-0285">Flavoprotein</keyword>
<evidence type="ECO:0000256" key="1">
    <source>
        <dbReference type="ARBA" id="ARBA00022630"/>
    </source>
</evidence>
<organism evidence="5 6">
    <name type="scientific">Anaerobiospirillum thomasii</name>
    <dbReference type="NCBI Taxonomy" id="179995"/>
    <lineage>
        <taxon>Bacteria</taxon>
        <taxon>Pseudomonadati</taxon>
        <taxon>Pseudomonadota</taxon>
        <taxon>Gammaproteobacteria</taxon>
        <taxon>Aeromonadales</taxon>
        <taxon>Succinivibrionaceae</taxon>
        <taxon>Anaerobiospirillum</taxon>
    </lineage>
</organism>
<evidence type="ECO:0000256" key="2">
    <source>
        <dbReference type="ARBA" id="ARBA00023002"/>
    </source>
</evidence>
<gene>
    <name evidence="5" type="primary">trxB_2</name>
    <name evidence="5" type="ORF">NCTC13093_01934</name>
</gene>
<evidence type="ECO:0000259" key="4">
    <source>
        <dbReference type="Pfam" id="PF07992"/>
    </source>
</evidence>
<dbReference type="NCBIfam" id="TIGR01292">
    <property type="entry name" value="TRX_reduct"/>
    <property type="match status" value="1"/>
</dbReference>
<dbReference type="InterPro" id="IPR050097">
    <property type="entry name" value="Ferredoxin-NADP_redctase_2"/>
</dbReference>
<comment type="catalytic activity">
    <reaction evidence="3">
        <text>[thioredoxin]-dithiol + NADP(+) = [thioredoxin]-disulfide + NADPH + H(+)</text>
        <dbReference type="Rhea" id="RHEA:20345"/>
        <dbReference type="Rhea" id="RHEA-COMP:10698"/>
        <dbReference type="Rhea" id="RHEA-COMP:10700"/>
        <dbReference type="ChEBI" id="CHEBI:15378"/>
        <dbReference type="ChEBI" id="CHEBI:29950"/>
        <dbReference type="ChEBI" id="CHEBI:50058"/>
        <dbReference type="ChEBI" id="CHEBI:57783"/>
        <dbReference type="ChEBI" id="CHEBI:58349"/>
        <dbReference type="EC" id="1.8.1.9"/>
    </reaction>
</comment>
<evidence type="ECO:0000256" key="3">
    <source>
        <dbReference type="RuleBase" id="RU003880"/>
    </source>
</evidence>
<dbReference type="RefSeq" id="WP_113744579.1">
    <property type="nucleotide sequence ID" value="NZ_UAPU01000005.1"/>
</dbReference>
<dbReference type="PRINTS" id="PR00368">
    <property type="entry name" value="FADPNR"/>
</dbReference>
<comment type="subunit">
    <text evidence="3">Homodimer.</text>
</comment>
<keyword evidence="6" id="KW-1185">Reference proteome</keyword>
<sequence length="311" mass="33079">MSDEILNVVIIGSGPAGCTAAIYAARASLSPVLVAGPEVGGQLITTPEIGNWPGAHTNPAGIDLMQQLQEHAKALDTRFIYDKVVKASLKGDIKELTLGNGDVLKCKTVIIATGAQARYLGLESESQYKGKGVSACATCDGFFFRKKDVAVVGGGSSAFVEALFLTQFCNKVYLVHRREGFRAEQVLVNKMRDLEQQGKVEFVLNATVDDIEGDGNTVTGLKVDIKGEKRTIALQGIFVAIGHSPETSLFKDELELDSEGFIEVNKGTATQTSIPGVFAAGDCADKIYRQAITSAGSGCQAALDVEHYLMV</sequence>
<feature type="domain" description="FAD/NAD(P)-binding" evidence="4">
    <location>
        <begin position="7"/>
        <end position="298"/>
    </location>
</feature>
<comment type="similarity">
    <text evidence="3">Belongs to the class-II pyridine nucleotide-disulfide oxidoreductase family.</text>
</comment>
<dbReference type="GO" id="GO:0005737">
    <property type="term" value="C:cytoplasm"/>
    <property type="evidence" value="ECO:0007669"/>
    <property type="project" value="InterPro"/>
</dbReference>
<accession>A0A2X0V2B4</accession>
<dbReference type="PANTHER" id="PTHR48105">
    <property type="entry name" value="THIOREDOXIN REDUCTASE 1-RELATED-RELATED"/>
    <property type="match status" value="1"/>
</dbReference>
<keyword evidence="2 3" id="KW-0560">Oxidoreductase</keyword>
<evidence type="ECO:0000313" key="6">
    <source>
        <dbReference type="Proteomes" id="UP000250086"/>
    </source>
</evidence>
<comment type="cofactor">
    <cofactor evidence="3">
        <name>FAD</name>
        <dbReference type="ChEBI" id="CHEBI:57692"/>
    </cofactor>
</comment>
<dbReference type="EC" id="1.8.1.9" evidence="3"/>
<reference evidence="5 6" key="1">
    <citation type="submission" date="2018-06" db="EMBL/GenBank/DDBJ databases">
        <authorList>
            <consortium name="Pathogen Informatics"/>
            <person name="Doyle S."/>
        </authorList>
    </citation>
    <scope>NUCLEOTIDE SEQUENCE [LARGE SCALE GENOMIC DNA]</scope>
    <source>
        <strain evidence="5 6">NCTC13093</strain>
    </source>
</reference>
<proteinExistence type="inferred from homology"/>